<dbReference type="EMBL" id="OMOJ01000016">
    <property type="protein sequence ID" value="SPF81885.1"/>
    <property type="molecule type" value="Genomic_DNA"/>
</dbReference>
<feature type="domain" description="Alcohol dehydrogenase-like C-terminal" evidence="2">
    <location>
        <begin position="160"/>
        <end position="282"/>
    </location>
</feature>
<dbReference type="InterPro" id="IPR013149">
    <property type="entry name" value="ADH-like_C"/>
</dbReference>
<dbReference type="CDD" id="cd05288">
    <property type="entry name" value="PGDH"/>
    <property type="match status" value="1"/>
</dbReference>
<dbReference type="Gene3D" id="3.40.50.720">
    <property type="entry name" value="NAD(P)-binding Rossmann-like Domain"/>
    <property type="match status" value="1"/>
</dbReference>
<feature type="domain" description="Oxidoreductase N-terminal" evidence="3">
    <location>
        <begin position="3"/>
        <end position="104"/>
    </location>
</feature>
<organism evidence="4 5">
    <name type="scientific">Pseudoprimorskyibacter insulae</name>
    <dbReference type="NCBI Taxonomy" id="1695997"/>
    <lineage>
        <taxon>Bacteria</taxon>
        <taxon>Pseudomonadati</taxon>
        <taxon>Pseudomonadota</taxon>
        <taxon>Alphaproteobacteria</taxon>
        <taxon>Rhodobacterales</taxon>
        <taxon>Paracoccaceae</taxon>
        <taxon>Pseudoprimorskyibacter</taxon>
    </lineage>
</organism>
<name>A0A2R8B0R3_9RHOB</name>
<evidence type="ECO:0000256" key="1">
    <source>
        <dbReference type="ARBA" id="ARBA00023002"/>
    </source>
</evidence>
<dbReference type="Pfam" id="PF00107">
    <property type="entry name" value="ADH_zinc_N"/>
    <property type="match status" value="1"/>
</dbReference>
<dbReference type="Pfam" id="PF16884">
    <property type="entry name" value="ADH_N_2"/>
    <property type="match status" value="1"/>
</dbReference>
<evidence type="ECO:0000313" key="4">
    <source>
        <dbReference type="EMBL" id="SPF81885.1"/>
    </source>
</evidence>
<dbReference type="AlphaFoldDB" id="A0A2R8B0R3"/>
<dbReference type="PANTHER" id="PTHR43205:SF7">
    <property type="entry name" value="PROSTAGLANDIN REDUCTASE 1"/>
    <property type="match status" value="1"/>
</dbReference>
<evidence type="ECO:0000259" key="3">
    <source>
        <dbReference type="Pfam" id="PF16884"/>
    </source>
</evidence>
<dbReference type="PANTHER" id="PTHR43205">
    <property type="entry name" value="PROSTAGLANDIN REDUCTASE"/>
    <property type="match status" value="1"/>
</dbReference>
<dbReference type="InterPro" id="IPR011032">
    <property type="entry name" value="GroES-like_sf"/>
</dbReference>
<accession>A0A2R8B0R3</accession>
<dbReference type="InterPro" id="IPR045010">
    <property type="entry name" value="MDR_fam"/>
</dbReference>
<protein>
    <submittedName>
        <fullName evidence="4">NADP-dependent oxidoreductase YfmJ</fullName>
        <ecNumber evidence="4">1.-.-.-</ecNumber>
    </submittedName>
</protein>
<evidence type="ECO:0000259" key="2">
    <source>
        <dbReference type="Pfam" id="PF00107"/>
    </source>
</evidence>
<dbReference type="EC" id="1.-.-.-" evidence="4"/>
<proteinExistence type="predicted"/>
<evidence type="ECO:0000313" key="5">
    <source>
        <dbReference type="Proteomes" id="UP000244904"/>
    </source>
</evidence>
<keyword evidence="1 4" id="KW-0560">Oxidoreductase</keyword>
<sequence length="336" mass="36112">MNRQWVLDSYPQGAATEETWRMIETDMPQPGPGQIVVRTKWLSLDPYQRGRINPAANYTAGVAPGGVMHGGGVGEVVTSNHPNWAVGDLAESMAVGWQEFSVLTPDVPGAGATNRVPEGIPPQACLSWMGMPGLTAFVGLTEMGRPLPGETVVVSAAGGAVGQLVGQIAKLMGARVVGIAGDDAKLAHCRNIGFDVTINYKTCGDLDAALSEACPEGVDVFWDNTGGPIHDAVLSQLAFFARVIICGRIAVVNKAPHEDIGIRASSRLIVTRASTHGLIVFDWWHKRDIAMRFLRKWYEAGHITFREDVLDGFESVPKAFVRMMAGENQGKALVRL</sequence>
<dbReference type="RefSeq" id="WP_108887661.1">
    <property type="nucleotide sequence ID" value="NZ_OMOJ01000016.1"/>
</dbReference>
<dbReference type="InterPro" id="IPR036291">
    <property type="entry name" value="NAD(P)-bd_dom_sf"/>
</dbReference>
<dbReference type="FunFam" id="3.40.50.720:FF:000121">
    <property type="entry name" value="Prostaglandin reductase 2"/>
    <property type="match status" value="1"/>
</dbReference>
<dbReference type="GO" id="GO:0016628">
    <property type="term" value="F:oxidoreductase activity, acting on the CH-CH group of donors, NAD or NADP as acceptor"/>
    <property type="evidence" value="ECO:0007669"/>
    <property type="project" value="InterPro"/>
</dbReference>
<dbReference type="SUPFAM" id="SSF51735">
    <property type="entry name" value="NAD(P)-binding Rossmann-fold domains"/>
    <property type="match status" value="1"/>
</dbReference>
<keyword evidence="5" id="KW-1185">Reference proteome</keyword>
<dbReference type="SUPFAM" id="SSF50129">
    <property type="entry name" value="GroES-like"/>
    <property type="match status" value="1"/>
</dbReference>
<dbReference type="OrthoDB" id="9805663at2"/>
<dbReference type="Gene3D" id="3.90.180.10">
    <property type="entry name" value="Medium-chain alcohol dehydrogenases, catalytic domain"/>
    <property type="match status" value="1"/>
</dbReference>
<reference evidence="5" key="1">
    <citation type="submission" date="2018-03" db="EMBL/GenBank/DDBJ databases">
        <authorList>
            <person name="Rodrigo-Torres L."/>
            <person name="Arahal R. D."/>
            <person name="Lucena T."/>
        </authorList>
    </citation>
    <scope>NUCLEOTIDE SEQUENCE [LARGE SCALE GENOMIC DNA]</scope>
    <source>
        <strain evidence="5">CECT 8871</strain>
    </source>
</reference>
<gene>
    <name evidence="4" type="primary">yfmJ</name>
    <name evidence="4" type="ORF">PRI8871_03711</name>
</gene>
<dbReference type="Proteomes" id="UP000244904">
    <property type="component" value="Unassembled WGS sequence"/>
</dbReference>
<dbReference type="InterPro" id="IPR041694">
    <property type="entry name" value="ADH_N_2"/>
</dbReference>